<feature type="region of interest" description="Disordered" evidence="1">
    <location>
        <begin position="226"/>
        <end position="308"/>
    </location>
</feature>
<feature type="compositionally biased region" description="Basic residues" evidence="1">
    <location>
        <begin position="411"/>
        <end position="428"/>
    </location>
</feature>
<dbReference type="InterPro" id="IPR036259">
    <property type="entry name" value="MFS_trans_sf"/>
</dbReference>
<dbReference type="PANTHER" id="PTHR11360">
    <property type="entry name" value="MONOCARBOXYLATE TRANSPORTER"/>
    <property type="match status" value="1"/>
</dbReference>
<keyword evidence="2" id="KW-0812">Transmembrane</keyword>
<feature type="transmembrane region" description="Helical" evidence="2">
    <location>
        <begin position="167"/>
        <end position="186"/>
    </location>
</feature>
<name>A0A0X3NMH4_SCHSO</name>
<feature type="transmembrane region" description="Helical" evidence="2">
    <location>
        <begin position="192"/>
        <end position="216"/>
    </location>
</feature>
<proteinExistence type="predicted"/>
<dbReference type="Gene3D" id="1.20.1250.20">
    <property type="entry name" value="MFS general substrate transporter like domains"/>
    <property type="match status" value="2"/>
</dbReference>
<dbReference type="GO" id="GO:0008028">
    <property type="term" value="F:monocarboxylic acid transmembrane transporter activity"/>
    <property type="evidence" value="ECO:0007669"/>
    <property type="project" value="TreeGrafter"/>
</dbReference>
<gene>
    <name evidence="3" type="primary">MOT14</name>
    <name evidence="3" type="ORF">TR146235</name>
</gene>
<protein>
    <submittedName>
        <fullName evidence="3">Monocarboxylate transporter 14</fullName>
    </submittedName>
</protein>
<dbReference type="SUPFAM" id="SSF103473">
    <property type="entry name" value="MFS general substrate transporter"/>
    <property type="match status" value="1"/>
</dbReference>
<dbReference type="InterPro" id="IPR050327">
    <property type="entry name" value="Proton-linked_MCT"/>
</dbReference>
<evidence type="ECO:0000256" key="2">
    <source>
        <dbReference type="SAM" id="Phobius"/>
    </source>
</evidence>
<feature type="transmembrane region" description="Helical" evidence="2">
    <location>
        <begin position="38"/>
        <end position="58"/>
    </location>
</feature>
<dbReference type="AlphaFoldDB" id="A0A0X3NMH4"/>
<feature type="transmembrane region" description="Helical" evidence="2">
    <location>
        <begin position="649"/>
        <end position="668"/>
    </location>
</feature>
<accession>A0A0X3NMH4</accession>
<keyword evidence="2" id="KW-1133">Transmembrane helix</keyword>
<feature type="transmembrane region" description="Helical" evidence="2">
    <location>
        <begin position="592"/>
        <end position="611"/>
    </location>
</feature>
<feature type="transmembrane region" description="Helical" evidence="2">
    <location>
        <begin position="708"/>
        <end position="729"/>
    </location>
</feature>
<evidence type="ECO:0000256" key="1">
    <source>
        <dbReference type="SAM" id="MobiDB-lite"/>
    </source>
</evidence>
<organism evidence="3">
    <name type="scientific">Schistocephalus solidus</name>
    <name type="common">Tapeworm</name>
    <dbReference type="NCBI Taxonomy" id="70667"/>
    <lineage>
        <taxon>Eukaryota</taxon>
        <taxon>Metazoa</taxon>
        <taxon>Spiralia</taxon>
        <taxon>Lophotrochozoa</taxon>
        <taxon>Platyhelminthes</taxon>
        <taxon>Cestoda</taxon>
        <taxon>Eucestoda</taxon>
        <taxon>Diphyllobothriidea</taxon>
        <taxon>Diphyllobothriidae</taxon>
        <taxon>Schistocephalus</taxon>
    </lineage>
</organism>
<reference evidence="3" key="1">
    <citation type="submission" date="2016-01" db="EMBL/GenBank/DDBJ databases">
        <title>Reference transcriptome for the parasite Schistocephalus solidus: insights into the molecular evolution of parasitism.</title>
        <authorList>
            <person name="Hebert F.O."/>
            <person name="Grambauer S."/>
            <person name="Barber I."/>
            <person name="Landry C.R."/>
            <person name="Aubin-Horth N."/>
        </authorList>
    </citation>
    <scope>NUCLEOTIDE SEQUENCE</scope>
</reference>
<feature type="transmembrane region" description="Helical" evidence="2">
    <location>
        <begin position="78"/>
        <end position="96"/>
    </location>
</feature>
<dbReference type="PANTHER" id="PTHR11360:SF286">
    <property type="entry name" value="GH22266P"/>
    <property type="match status" value="1"/>
</dbReference>
<dbReference type="EMBL" id="GEEE01024368">
    <property type="protein sequence ID" value="JAP38857.1"/>
    <property type="molecule type" value="Transcribed_RNA"/>
</dbReference>
<keyword evidence="2" id="KW-0472">Membrane</keyword>
<feature type="transmembrane region" description="Helical" evidence="2">
    <location>
        <begin position="543"/>
        <end position="568"/>
    </location>
</feature>
<feature type="transmembrane region" description="Helical" evidence="2">
    <location>
        <begin position="135"/>
        <end position="155"/>
    </location>
</feature>
<evidence type="ECO:0000313" key="3">
    <source>
        <dbReference type="EMBL" id="JAP38857.1"/>
    </source>
</evidence>
<dbReference type="InterPro" id="IPR011701">
    <property type="entry name" value="MFS"/>
</dbReference>
<feature type="compositionally biased region" description="Basic and acidic residues" evidence="1">
    <location>
        <begin position="226"/>
        <end position="237"/>
    </location>
</feature>
<sequence>MSRSNNSAIKEDRPALSNEELEINLEELSPPVPPDGGWAWMVLFGSVMCMFFVDGLSFSFGVFLSDLEHSFETSKTKMSLAGSLIVGFTLISGPIVSAMSNQFSMRSLVIGGGLISSLSLLACCFIYNVDAFIVVFGFITGISFGFIYLPAATVVSQWFHKRRATATGISMCGSSIGSTVYSLFIPHLVRAYTWRGCMAIMAAVSLNCVAAGLFFIDLRTYQKLHPAEKKQKGESTEQKPTSNETLGAEFSARLKPWHSRLSNSPAETPPGWPGSLVEEAQESTENDFKEGGDHASTQQQQATGDDKDTKEVFGTLATLPDTPVMGAIVSRTADQISANKLAKPATAFTQSITIPVSAERLKVNANGYPVANSRDRRIPVLTLETVNRIAGEVISSQGGSRGNVGSILTRPSHRLPSRRRTVSARHHSPTPPIAVEPTTKASVYVRRDPVGRDLLFASAVSLRPTTEQLGVPVDKEIRRKIVHQLEREVDLPVHRKDFFYSGSMLRVNEYLSSNNVNEYVRTVTLATEDSGEKNYVLKMLRELFDFGLFTSPTFILLITSSVFGLFGYPVPYVFLKDNAQNLGYSVEDSSNLLVYLCAVNTIGRVLAGVLSDRPCTDALFVNNAALIISGLACVLLPLATSYVGQVCFAITYGLAIAAFVSLRIILLVEMLGLDRLTNAFGFLLLFQGLAFMASPPILAGFYDMLQNFNYTFILAGCSLIFSAVLCFPLRPILRWEKRRRGEPIPPTHGGGCFTRFLRRVRDHFRKRRERLASRDAA</sequence>
<feature type="transmembrane region" description="Helical" evidence="2">
    <location>
        <begin position="623"/>
        <end position="643"/>
    </location>
</feature>
<feature type="transmembrane region" description="Helical" evidence="2">
    <location>
        <begin position="108"/>
        <end position="129"/>
    </location>
</feature>
<dbReference type="Pfam" id="PF07690">
    <property type="entry name" value="MFS_1"/>
    <property type="match status" value="2"/>
</dbReference>
<feature type="region of interest" description="Disordered" evidence="1">
    <location>
        <begin position="398"/>
        <end position="435"/>
    </location>
</feature>
<feature type="transmembrane region" description="Helical" evidence="2">
    <location>
        <begin position="680"/>
        <end position="702"/>
    </location>
</feature>